<gene>
    <name evidence="2" type="ORF">V1264_007838</name>
</gene>
<protein>
    <recommendedName>
        <fullName evidence="4">UBX domain-containing protein</fullName>
    </recommendedName>
</protein>
<sequence>MAHGSSASRHGRYDAFRTDFSSENVADELPSQSVFSYEGTEAVRRVRENPTISRQQPAYKSGMSRGVIPSGPVVAVHMLDVASDKFDSRESPPHSSPLRRWSREALDGTDGFPPASPRPPATPRTSRPGSVRRRSRSGQRPPSSQGQRPPSARSSRPQSSQRSSQDYMVDQEEVLPPMTTLRPQSSLGKYHVLPDISSMSPTHNSLHPDPVSTTRSDTSDDHERGKEELDYLTSKLAHQALVENSRKDSKETVEWDGINSEGVNSSAAGRRRSREESSAGVAHEKRDSVTSPVSRSTPVEQRRMRRRSSTSSNAASPELSADDRSYTSLTHYKMDEAPKPSSEGQILLGIKIPTDGTRHKQYFNKRDQLRCIVLFAEEVSGEDFSNHIVVLATPRQRFDNLSQTIESAGLQSKSVVHLEELD</sequence>
<organism evidence="2 3">
    <name type="scientific">Littorina saxatilis</name>
    <dbReference type="NCBI Taxonomy" id="31220"/>
    <lineage>
        <taxon>Eukaryota</taxon>
        <taxon>Metazoa</taxon>
        <taxon>Spiralia</taxon>
        <taxon>Lophotrochozoa</taxon>
        <taxon>Mollusca</taxon>
        <taxon>Gastropoda</taxon>
        <taxon>Caenogastropoda</taxon>
        <taxon>Littorinimorpha</taxon>
        <taxon>Littorinoidea</taxon>
        <taxon>Littorinidae</taxon>
        <taxon>Littorina</taxon>
    </lineage>
</organism>
<name>A0AAN9AW80_9CAEN</name>
<feature type="compositionally biased region" description="Basic and acidic residues" evidence="1">
    <location>
        <begin position="244"/>
        <end position="253"/>
    </location>
</feature>
<feature type="compositionally biased region" description="Basic and acidic residues" evidence="1">
    <location>
        <begin position="217"/>
        <end position="229"/>
    </location>
</feature>
<feature type="region of interest" description="Disordered" evidence="1">
    <location>
        <begin position="84"/>
        <end position="325"/>
    </location>
</feature>
<evidence type="ECO:0000313" key="2">
    <source>
        <dbReference type="EMBL" id="KAK7094182.1"/>
    </source>
</evidence>
<dbReference type="InterPro" id="IPR029071">
    <property type="entry name" value="Ubiquitin-like_domsf"/>
</dbReference>
<evidence type="ECO:0000256" key="1">
    <source>
        <dbReference type="SAM" id="MobiDB-lite"/>
    </source>
</evidence>
<evidence type="ECO:0008006" key="4">
    <source>
        <dbReference type="Google" id="ProtNLM"/>
    </source>
</evidence>
<feature type="compositionally biased region" description="Polar residues" evidence="1">
    <location>
        <begin position="197"/>
        <end position="216"/>
    </location>
</feature>
<dbReference type="Proteomes" id="UP001374579">
    <property type="component" value="Unassembled WGS sequence"/>
</dbReference>
<keyword evidence="3" id="KW-1185">Reference proteome</keyword>
<dbReference type="SUPFAM" id="SSF54236">
    <property type="entry name" value="Ubiquitin-like"/>
    <property type="match status" value="1"/>
</dbReference>
<dbReference type="AlphaFoldDB" id="A0AAN9AW80"/>
<proteinExistence type="predicted"/>
<feature type="compositionally biased region" description="Basic and acidic residues" evidence="1">
    <location>
        <begin position="273"/>
        <end position="288"/>
    </location>
</feature>
<reference evidence="2 3" key="1">
    <citation type="submission" date="2024-02" db="EMBL/GenBank/DDBJ databases">
        <title>Chromosome-scale genome assembly of the rough periwinkle Littorina saxatilis.</title>
        <authorList>
            <person name="De Jode A."/>
            <person name="Faria R."/>
            <person name="Formenti G."/>
            <person name="Sims Y."/>
            <person name="Smith T.P."/>
            <person name="Tracey A."/>
            <person name="Wood J.M.D."/>
            <person name="Zagrodzka Z.B."/>
            <person name="Johannesson K."/>
            <person name="Butlin R.K."/>
            <person name="Leder E.H."/>
        </authorList>
    </citation>
    <scope>NUCLEOTIDE SEQUENCE [LARGE SCALE GENOMIC DNA]</scope>
    <source>
        <strain evidence="2">Snail1</strain>
        <tissue evidence="2">Muscle</tissue>
    </source>
</reference>
<evidence type="ECO:0000313" key="3">
    <source>
        <dbReference type="Proteomes" id="UP001374579"/>
    </source>
</evidence>
<feature type="region of interest" description="Disordered" evidence="1">
    <location>
        <begin position="45"/>
        <end position="69"/>
    </location>
</feature>
<feature type="compositionally biased region" description="Low complexity" evidence="1">
    <location>
        <begin position="138"/>
        <end position="165"/>
    </location>
</feature>
<dbReference type="EMBL" id="JBAMIC010000019">
    <property type="protein sequence ID" value="KAK7094182.1"/>
    <property type="molecule type" value="Genomic_DNA"/>
</dbReference>
<feature type="compositionally biased region" description="Low complexity" evidence="1">
    <location>
        <begin position="289"/>
        <end position="299"/>
    </location>
</feature>
<comment type="caution">
    <text evidence="2">The sequence shown here is derived from an EMBL/GenBank/DDBJ whole genome shotgun (WGS) entry which is preliminary data.</text>
</comment>
<dbReference type="Gene3D" id="3.10.20.90">
    <property type="entry name" value="Phosphatidylinositol 3-kinase Catalytic Subunit, Chain A, domain 1"/>
    <property type="match status" value="1"/>
</dbReference>
<accession>A0AAN9AW80</accession>